<feature type="compositionally biased region" description="Low complexity" evidence="1">
    <location>
        <begin position="582"/>
        <end position="596"/>
    </location>
</feature>
<feature type="compositionally biased region" description="Basic residues" evidence="1">
    <location>
        <begin position="2098"/>
        <end position="2117"/>
    </location>
</feature>
<evidence type="ECO:0000313" key="5">
    <source>
        <dbReference type="Proteomes" id="UP000838412"/>
    </source>
</evidence>
<feature type="region of interest" description="Disordered" evidence="1">
    <location>
        <begin position="2295"/>
        <end position="2316"/>
    </location>
</feature>
<feature type="compositionally biased region" description="Polar residues" evidence="1">
    <location>
        <begin position="2522"/>
        <end position="2536"/>
    </location>
</feature>
<keyword evidence="2" id="KW-1133">Transmembrane helix</keyword>
<feature type="compositionally biased region" description="Polar residues" evidence="1">
    <location>
        <begin position="2492"/>
        <end position="2507"/>
    </location>
</feature>
<feature type="compositionally biased region" description="Polar residues" evidence="1">
    <location>
        <begin position="2667"/>
        <end position="2694"/>
    </location>
</feature>
<keyword evidence="2" id="KW-0812">Transmembrane</keyword>
<feature type="compositionally biased region" description="Basic residues" evidence="1">
    <location>
        <begin position="2295"/>
        <end position="2307"/>
    </location>
</feature>
<feature type="signal peptide" evidence="3">
    <location>
        <begin position="1"/>
        <end position="23"/>
    </location>
</feature>
<keyword evidence="5" id="KW-1185">Reference proteome</keyword>
<dbReference type="PANTHER" id="PTHR21590">
    <property type="entry name" value="SEA DOMAIN-CONTAINING PROTEIN"/>
    <property type="match status" value="1"/>
</dbReference>
<protein>
    <submittedName>
        <fullName evidence="4">KIAA1549 protein</fullName>
    </submittedName>
</protein>
<feature type="region of interest" description="Disordered" evidence="1">
    <location>
        <begin position="77"/>
        <end position="97"/>
    </location>
</feature>
<feature type="region of interest" description="Disordered" evidence="1">
    <location>
        <begin position="2079"/>
        <end position="2157"/>
    </location>
</feature>
<feature type="region of interest" description="Disordered" evidence="1">
    <location>
        <begin position="2217"/>
        <end position="2270"/>
    </location>
</feature>
<feature type="compositionally biased region" description="Polar residues" evidence="1">
    <location>
        <begin position="2609"/>
        <end position="2621"/>
    </location>
</feature>
<feature type="compositionally biased region" description="Low complexity" evidence="1">
    <location>
        <begin position="81"/>
        <end position="96"/>
    </location>
</feature>
<sequence>MVPYLRGLPHVFLVLWIFGWAGGQSTISSDAGVSSTLVAGPSRFTPGASSTLQPSPSSLLGGSSFSSSVATVVQPATDSQSASVSPSRTVPTSSQSALSPTFISTESNVDSSAISLGSLDLASSTATAGIISSMSGTTEILTPSPTITVLEISPVTATPALSSEVDLKQTATSVLPSSISSGSISSSRTLTIVPSSPSEMSTQSALTSAMTTNTTVSPQDMVSPSVALVSPTSVAFTAVPFSGVELSSSLGPTETFASSSSVLSFSSSVVLTAAPPNSSSSVPLSVFATASVRPTGSFVSDSVSTPAATAVAMPSSAAFSSSKSFAVTKFSSSDTPLQSAQITPTTISVVNTVPTLSLNETAVPSTQVPPSSVTDTNMTSFLPLSATSVQSTTTLGLLNTVSPGVLPSLEPSSMAVQPTEMLFSSTALPSEITPGLTRSDLSYFAMPTTIITSPSMDMTASSTEVATPVSVSAAASPSFSNVYNLTSTPAAGVLNISSTPSSSLAVISTSGLISNGTTVATTSDPSPTASASLSTLTLSLPINTTEIPDMVATSSFALNSSPAVTASETSPAPATNQSASFTSVPSPSYNSPSSESTTEIAGLFSTSFAMSELAPSETSVVIPSYVSFTESVMLSLPELSVLETESLYQTAAPSPAITTLPESLPASTALQSLATPASSLQSSYAVPAVTASLEMSKPVNLQTETVSESLQNLETLSLSPVDLLPSESLQMASTPSVQDLSAFPSSETLSSGTNPSETVRAISSLSVQNLTAFPSPGTLSLVSVQPTKSVQTTSMPSLQDFTLLPGLETMSLADVQFSETLQMTSSPLQMTTAFNASVILQSQTIQPAISETFSVLPTLSVSDVGMPTPSFDILETLNVTESVLDTASFLSLLDMQTFPSSVQDLSMTPTVTETPSLLLNMSSVTLAPSTPDFTLLSLYDQSSLMSEVVSINFTEFLLPSDSLVDLITPSSPSVELSKTPSMSTNGSVLILPSQTIISSPLASPSPVTFSESVLSYTPTLAALETLAVSRNMTSDMGTESASFNMGLPSLSELLQPSTQLSVIATTQPMKTEMISSTPQSEALLLPSSGVTVPVVSETSATLGPSLPGGTSLVVGTPAATSAVTAEMSSLGTMLQYETTSAQVLQTLDVSMSYVFSESAADMTPTSQLIGSPSVTLGPSGSAETSVLLSPTLQSSSSSFILMSNDDFEGSGSDLPFLSQTIPMLTQTASATSVSATSVPATSLQLSPSPSYSVDSFSSVVPSSVMSRSSLQLTPMPSFSQDLASFSLAPTAADTLGSSVPSATTTQTVVITPSLQPSPSQSYIIDSFSSSGPSSSLQPSLTPSYTPGLASFSLPLLSTVSLPVLESSPGFDGSGDGPATDLFFSSSPSLSTSSQTPSISLDFFTPSTALGTTIQPTASISAPNDTSVMTSFTLEAASSVEPLTPLTVSVFSSIEATLTPEGSGDMETSQFLQLESTPSISLSSIPTSISTASFGFSIPVTAFSSISEIVPTPSFSMDFPASTAFFESTQQFEGSGMSISEAFSETVSFTLAASFDSLSSTPAIPTMVSSQVGTATQALSPSLQETVTPSMEDISLPPFTMMSSMFLESTSLVLVIPSSTVDQETVTPSSSMEDVSLPPFTMVSSMFLESTSLVLLPSFTVDLLPSMSTEAASSSAGSVLVSSTTSVMSSAASVASQPSMVGISSSAVQPTSSIAASSSQSATPTPALPTTALISASALVSSGSAIASSVLPTSSLVASSSLLSSTVVEPSLIQIPSLIIAPSFTAVVVSSSAVVVSSSAVVTTQAPTSPVPTTQAPTSPVPTTQAPTTQPPTTQAPTTQTTSTPAPTTPGPATTTFSYVTANLSVELVLTWVNTVLVIPDTVDITVVQFYFTMEARLARAFAKARQRKAGMDVARNPILRRKRAATFENVTCQVINATRDNSTGRNDHVTLTYYVMYEGQAVPASQAVADLALLDEQEVALQLGYFVAQTEEYVPVTAPSDPMYWIIAAVLGPLFIIIIIVIWLVCCCKRTKSTEMAPDTVGELQKKGTPRGIAPAEMQKKVMTETLIPPGSYVVKVPAESRDAPPLPARRGQSQPRRSAKTKDRRQKSSKRRHSKRRSTEESEDSSFTSVTDRSSKPRSKKSPEYMLESDTGDSFASDAGSKAGLFEHVAKLSAVIEPTPQKPASRAFHSSVHPIKFPPLRTPLVTDRLRESIKENQQLSQSMRQKADIEHWRNKQLQRERSLRRKPSSPRGGYEHTAVGDTKDQRRAYKRAQQQIDSVLEPGSQIPAVLEPSRRRRMKRPHKRHGSHDIQGVTSPHDPELAMQFGQQPQGVYRPINGVPPLGPQPPMPVDSEGRSFEDESYTESDPETMPISQARERIHQLLDEAFSLISPSVPPRNTVAPAPNITTVQPVQSTPQYAQPAGNGQVPNGMGATYMTPQAAYPQDLRTPQGPVPPPAHGRASTAGPRARRRFNGQSASSSDREPTADQPLFTRQPTVVFSPEQYQQAAAGRAAAPDPRARTSQATPASVNMGTPQQPLFVTPVQQKTDGSGSVLWSLYNAEDEVSRMSQSREPTALSPDDIGPLEFRLRNTASLPGGLDASPLLSRLQSTPMTRTSSLPSVTPPHLTPSQTTTFPAPSPIGQTGYGSPFIGQPGTSPGSHPGMRTLGQSAFTPVRSSPGSDQSGAGSNPPSQLDDSRLRPGQDPDADEVDIMSGIRTGDSAQPLIQAIKEELKRLSGKTPVTTL</sequence>
<feature type="region of interest" description="Disordered" evidence="1">
    <location>
        <begin position="2393"/>
        <end position="2536"/>
    </location>
</feature>
<dbReference type="InterPro" id="IPR024606">
    <property type="entry name" value="KIAA1549"/>
</dbReference>
<feature type="compositionally biased region" description="Polar residues" evidence="1">
    <location>
        <begin position="564"/>
        <end position="581"/>
    </location>
</feature>
<feature type="compositionally biased region" description="Basic and acidic residues" evidence="1">
    <location>
        <begin position="2226"/>
        <end position="2242"/>
    </location>
</feature>
<evidence type="ECO:0000256" key="3">
    <source>
        <dbReference type="SAM" id="SignalP"/>
    </source>
</evidence>
<evidence type="ECO:0000256" key="1">
    <source>
        <dbReference type="SAM" id="MobiDB-lite"/>
    </source>
</evidence>
<dbReference type="OrthoDB" id="10064192at2759"/>
<dbReference type="PANTHER" id="PTHR21590:SF6">
    <property type="entry name" value="SEA DOMAIN-CONTAINING PROTEIN"/>
    <property type="match status" value="1"/>
</dbReference>
<evidence type="ECO:0000256" key="2">
    <source>
        <dbReference type="SAM" id="Phobius"/>
    </source>
</evidence>
<dbReference type="EMBL" id="OV696688">
    <property type="protein sequence ID" value="CAH1257410.1"/>
    <property type="molecule type" value="Genomic_DNA"/>
</dbReference>
<feature type="region of interest" description="Disordered" evidence="1">
    <location>
        <begin position="2609"/>
        <end position="2723"/>
    </location>
</feature>
<feature type="region of interest" description="Disordered" evidence="1">
    <location>
        <begin position="564"/>
        <end position="596"/>
    </location>
</feature>
<organism evidence="4 5">
    <name type="scientific">Branchiostoma lanceolatum</name>
    <name type="common">Common lancelet</name>
    <name type="synonym">Amphioxus lanceolatum</name>
    <dbReference type="NCBI Taxonomy" id="7740"/>
    <lineage>
        <taxon>Eukaryota</taxon>
        <taxon>Metazoa</taxon>
        <taxon>Chordata</taxon>
        <taxon>Cephalochordata</taxon>
        <taxon>Leptocardii</taxon>
        <taxon>Amphioxiformes</taxon>
        <taxon>Branchiostomatidae</taxon>
        <taxon>Branchiostoma</taxon>
    </lineage>
</organism>
<reference evidence="4" key="1">
    <citation type="submission" date="2022-01" db="EMBL/GenBank/DDBJ databases">
        <authorList>
            <person name="Braso-Vives M."/>
        </authorList>
    </citation>
    <scope>NUCLEOTIDE SEQUENCE</scope>
</reference>
<feature type="region of interest" description="Disordered" evidence="1">
    <location>
        <begin position="2332"/>
        <end position="2372"/>
    </location>
</feature>
<dbReference type="Pfam" id="PF12877">
    <property type="entry name" value="KIAA1549"/>
    <property type="match status" value="1"/>
</dbReference>
<accession>A0A8J9ZL66</accession>
<keyword evidence="2" id="KW-0472">Membrane</keyword>
<dbReference type="Proteomes" id="UP000838412">
    <property type="component" value="Chromosome 3"/>
</dbReference>
<feature type="chain" id="PRO_5035459542" evidence="3">
    <location>
        <begin position="24"/>
        <end position="2745"/>
    </location>
</feature>
<name>A0A8J9ZL66_BRALA</name>
<keyword evidence="3" id="KW-0732">Signal</keyword>
<evidence type="ECO:0000313" key="4">
    <source>
        <dbReference type="EMBL" id="CAH1257410.1"/>
    </source>
</evidence>
<feature type="region of interest" description="Disordered" evidence="1">
    <location>
        <begin position="1804"/>
        <end position="1851"/>
    </location>
</feature>
<proteinExistence type="predicted"/>
<feature type="compositionally biased region" description="Low complexity" evidence="1">
    <location>
        <begin position="2508"/>
        <end position="2517"/>
    </location>
</feature>
<feature type="compositionally biased region" description="Polar residues" evidence="1">
    <location>
        <begin position="2406"/>
        <end position="2419"/>
    </location>
</feature>
<gene>
    <name evidence="4" type="primary">KIAA1549</name>
    <name evidence="4" type="ORF">BLAG_LOCUS15356</name>
</gene>
<feature type="transmembrane region" description="Helical" evidence="2">
    <location>
        <begin position="2003"/>
        <end position="2026"/>
    </location>
</feature>